<reference evidence="2 3" key="1">
    <citation type="journal article" date="2010" name="Stand. Genomic Sci.">
        <title>Complete genome sequence of Rhizobium leguminosarum bv. trifolii strain WSM1325, an effective microsymbiont of annual Mediterranean clovers.</title>
        <authorList>
            <person name="Reeve W."/>
            <person name="O'Hara G."/>
            <person name="Chain P."/>
            <person name="Ardley J."/>
            <person name="Brau L."/>
            <person name="Nandesena K."/>
            <person name="Tiwari R."/>
            <person name="Copeland A."/>
            <person name="Nolan M."/>
            <person name="Han C."/>
            <person name="Brettin T."/>
            <person name="Land M."/>
            <person name="Ovchinikova G."/>
            <person name="Ivanova N."/>
            <person name="Mavromatis K."/>
            <person name="Markowitz V."/>
            <person name="Kyrpides N."/>
            <person name="Melino V."/>
            <person name="Denton M."/>
            <person name="Yates R."/>
            <person name="Howieson J."/>
        </authorList>
    </citation>
    <scope>NUCLEOTIDE SEQUENCE [LARGE SCALE GENOMIC DNA]</scope>
    <source>
        <strain evidence="2 3">WSM1325</strain>
    </source>
</reference>
<dbReference type="SUPFAM" id="SSF103247">
    <property type="entry name" value="TT1751-like"/>
    <property type="match status" value="1"/>
</dbReference>
<dbReference type="InterPro" id="IPR035923">
    <property type="entry name" value="TT1751-like_sf"/>
</dbReference>
<dbReference type="EMBL" id="CP001622">
    <property type="protein sequence ID" value="ACS54331.1"/>
    <property type="molecule type" value="Genomic_DNA"/>
</dbReference>
<evidence type="ECO:0000313" key="3">
    <source>
        <dbReference type="Proteomes" id="UP000002256"/>
    </source>
</evidence>
<dbReference type="CDD" id="cd14797">
    <property type="entry name" value="DUF302"/>
    <property type="match status" value="1"/>
</dbReference>
<feature type="domain" description="DUF302" evidence="1">
    <location>
        <begin position="79"/>
        <end position="136"/>
    </location>
</feature>
<name>C6AYA7_RHILS</name>
<sequence length="168" mass="18922">MTDSNGISVVRTPVWIEHIRIVSKRSFDQVKTKIEKLPHFDNGIRKILRDGDFVRVKKELERLQGSAGLIIFSVATHGDWLAIRGGSRHALQYVIGNVLISSEMTKHQLPAGLYAPLRIMLYENEEGTATLEYDRPSDLFGQFNDDRVTSVAEHLDQQIYDCLVAAAA</sequence>
<dbReference type="AlphaFoldDB" id="C6AYA7"/>
<accession>C6AYA7</accession>
<dbReference type="Gene3D" id="3.30.310.70">
    <property type="entry name" value="TT1751-like domain"/>
    <property type="match status" value="1"/>
</dbReference>
<dbReference type="Pfam" id="PF03625">
    <property type="entry name" value="DUF302"/>
    <property type="match status" value="1"/>
</dbReference>
<evidence type="ECO:0000259" key="1">
    <source>
        <dbReference type="Pfam" id="PF03625"/>
    </source>
</evidence>
<dbReference type="Proteomes" id="UP000002256">
    <property type="component" value="Chromosome"/>
</dbReference>
<evidence type="ECO:0000313" key="2">
    <source>
        <dbReference type="EMBL" id="ACS54331.1"/>
    </source>
</evidence>
<proteinExistence type="predicted"/>
<dbReference type="InterPro" id="IPR005180">
    <property type="entry name" value="DUF302"/>
</dbReference>
<gene>
    <name evidence="2" type="ordered locus">Rleg_0019</name>
</gene>
<dbReference type="HOGENOM" id="CLU_105954_2_0_5"/>
<dbReference type="OrthoDB" id="121208at2"/>
<organism evidence="2 3">
    <name type="scientific">Rhizobium leguminosarum bv. trifolii (strain WSM1325)</name>
    <dbReference type="NCBI Taxonomy" id="395491"/>
    <lineage>
        <taxon>Bacteria</taxon>
        <taxon>Pseudomonadati</taxon>
        <taxon>Pseudomonadota</taxon>
        <taxon>Alphaproteobacteria</taxon>
        <taxon>Hyphomicrobiales</taxon>
        <taxon>Rhizobiaceae</taxon>
        <taxon>Rhizobium/Agrobacterium group</taxon>
        <taxon>Rhizobium</taxon>
    </lineage>
</organism>
<protein>
    <recommendedName>
        <fullName evidence="1">DUF302 domain-containing protein</fullName>
    </recommendedName>
</protein>
<dbReference type="KEGG" id="rlg:Rleg_0019"/>